<accession>A0A3B0RSW2</accession>
<evidence type="ECO:0000313" key="2">
    <source>
        <dbReference type="EMBL" id="VAV86555.1"/>
    </source>
</evidence>
<dbReference type="InterPro" id="IPR006222">
    <property type="entry name" value="GCVT_N"/>
</dbReference>
<dbReference type="InterPro" id="IPR028896">
    <property type="entry name" value="GcvT/YgfZ/DmdA"/>
</dbReference>
<dbReference type="SUPFAM" id="SSF103025">
    <property type="entry name" value="Folate-binding domain"/>
    <property type="match status" value="1"/>
</dbReference>
<dbReference type="Pfam" id="PF01571">
    <property type="entry name" value="GCV_T"/>
    <property type="match status" value="1"/>
</dbReference>
<feature type="domain" description="GCVT N-terminal" evidence="1">
    <location>
        <begin position="104"/>
        <end position="196"/>
    </location>
</feature>
<dbReference type="GO" id="GO:0008115">
    <property type="term" value="F:sarcosine oxidase activity"/>
    <property type="evidence" value="ECO:0007669"/>
    <property type="project" value="UniProtKB-EC"/>
</dbReference>
<name>A0A3B0RSW2_9ZZZZ</name>
<proteinExistence type="predicted"/>
<keyword evidence="2" id="KW-0560">Oxidoreductase</keyword>
<reference evidence="2" key="1">
    <citation type="submission" date="2018-06" db="EMBL/GenBank/DDBJ databases">
        <authorList>
            <person name="Zhirakovskaya E."/>
        </authorList>
    </citation>
    <scope>NUCLEOTIDE SEQUENCE</scope>
</reference>
<dbReference type="InterPro" id="IPR027266">
    <property type="entry name" value="TrmE/GcvT-like"/>
</dbReference>
<evidence type="ECO:0000259" key="1">
    <source>
        <dbReference type="Pfam" id="PF01571"/>
    </source>
</evidence>
<gene>
    <name evidence="2" type="ORF">MNBD_ALPHA06-313</name>
</gene>
<dbReference type="AlphaFoldDB" id="A0A3B0RSW2"/>
<dbReference type="EMBL" id="UOEE01000002">
    <property type="protein sequence ID" value="VAV86555.1"/>
    <property type="molecule type" value="Genomic_DNA"/>
</dbReference>
<organism evidence="2">
    <name type="scientific">hydrothermal vent metagenome</name>
    <dbReference type="NCBI Taxonomy" id="652676"/>
    <lineage>
        <taxon>unclassified sequences</taxon>
        <taxon>metagenomes</taxon>
        <taxon>ecological metagenomes</taxon>
    </lineage>
</organism>
<protein>
    <submittedName>
        <fullName evidence="2">Sarcosine oxidase alpha subunit</fullName>
        <ecNumber evidence="2">1.5.3.1</ecNumber>
    </submittedName>
</protein>
<dbReference type="EC" id="1.5.3.1" evidence="2"/>
<dbReference type="PANTHER" id="PTHR43757:SF2">
    <property type="entry name" value="AMINOMETHYLTRANSFERASE, MITOCHONDRIAL"/>
    <property type="match status" value="1"/>
</dbReference>
<dbReference type="Gene3D" id="3.30.1360.120">
    <property type="entry name" value="Probable tRNA modification gtpase trme, domain 1"/>
    <property type="match status" value="1"/>
</dbReference>
<dbReference type="PANTHER" id="PTHR43757">
    <property type="entry name" value="AMINOMETHYLTRANSFERASE"/>
    <property type="match status" value="1"/>
</dbReference>
<sequence>MMSPLMIFGWRRVRTIIRSSISNAIPPPDWQFWDKPPGVSLHKSAPPISPSVYAGNHRGNGWQGAWGLAAPSAILGEPSAALDGQCLDGRLCRLAGLFAIGENRYSRHRCGQIEGAATRILRTSFTGELGFEINVPSGQVVALWQKLIDVGTKMNITPFGIEALMVMRTEKGYIHVGADTDSSTIPADIGFGRVAQNKQANFICKRSLYRPQELRTDREVLVGLQSANQPKLCPFARSTQRRSACMFKISSPRIIIQEQPQSGILRLQRSRPNRGKPCPIYCRKPAL</sequence>